<evidence type="ECO:0000313" key="1">
    <source>
        <dbReference type="EMBL" id="CAD8196134.1"/>
    </source>
</evidence>
<gene>
    <name evidence="1" type="ORF">POCTA_138.1.T1110012</name>
</gene>
<reference evidence="1" key="1">
    <citation type="submission" date="2021-01" db="EMBL/GenBank/DDBJ databases">
        <authorList>
            <consortium name="Genoscope - CEA"/>
            <person name="William W."/>
        </authorList>
    </citation>
    <scope>NUCLEOTIDE SEQUENCE</scope>
</reference>
<dbReference type="Proteomes" id="UP000683925">
    <property type="component" value="Unassembled WGS sequence"/>
</dbReference>
<keyword evidence="2" id="KW-1185">Reference proteome</keyword>
<proteinExistence type="predicted"/>
<evidence type="ECO:0000313" key="2">
    <source>
        <dbReference type="Proteomes" id="UP000683925"/>
    </source>
</evidence>
<dbReference type="AlphaFoldDB" id="A0A8S1X1T5"/>
<organism evidence="1 2">
    <name type="scientific">Paramecium octaurelia</name>
    <dbReference type="NCBI Taxonomy" id="43137"/>
    <lineage>
        <taxon>Eukaryota</taxon>
        <taxon>Sar</taxon>
        <taxon>Alveolata</taxon>
        <taxon>Ciliophora</taxon>
        <taxon>Intramacronucleata</taxon>
        <taxon>Oligohymenophorea</taxon>
        <taxon>Peniculida</taxon>
        <taxon>Parameciidae</taxon>
        <taxon>Paramecium</taxon>
    </lineage>
</organism>
<comment type="caution">
    <text evidence="1">The sequence shown here is derived from an EMBL/GenBank/DDBJ whole genome shotgun (WGS) entry which is preliminary data.</text>
</comment>
<protein>
    <submittedName>
        <fullName evidence="1">Uncharacterized protein</fullName>
    </submittedName>
</protein>
<sequence>MQEKLFLLICKRPNDDQASQEQVQGLFQQLVQEQALKNRTGKIQLILLTGLKRLISWINIQIILRRRIN</sequence>
<dbReference type="EMBL" id="CAJJDP010000111">
    <property type="protein sequence ID" value="CAD8196134.1"/>
    <property type="molecule type" value="Genomic_DNA"/>
</dbReference>
<accession>A0A8S1X1T5</accession>
<name>A0A8S1X1T5_PAROT</name>